<keyword evidence="1" id="KW-0175">Coiled coil</keyword>
<dbReference type="EMBL" id="MU071092">
    <property type="protein sequence ID" value="KAF5826277.1"/>
    <property type="molecule type" value="Genomic_DNA"/>
</dbReference>
<accession>A0ABZ3KAS9</accession>
<sequence length="151" mass="16682">MPRRTKRGSQYSRRTLWGVLQADLSHCSERLKAKTTEAEGLTKSLNLSGVQARDLQKDVAQLTAEVQATTRERDEARQSAARAQEALNRANMAAASANSTHNAQEIKMREAFAHEKAKLVAAADEARREAAVQKTLADGWARDLRHAQVCT</sequence>
<name>A0ABZ3KAS9_DUNSA</name>
<gene>
    <name evidence="2" type="ORF">DUNSADRAFT_3785</name>
</gene>
<reference evidence="2" key="1">
    <citation type="submission" date="2017-08" db="EMBL/GenBank/DDBJ databases">
        <authorList>
            <person name="Polle J.E."/>
            <person name="Barry K."/>
            <person name="Cushman J."/>
            <person name="Schmutz J."/>
            <person name="Tran D."/>
            <person name="Hathwaick L.T."/>
            <person name="Yim W.C."/>
            <person name="Jenkins J."/>
            <person name="Mckie-Krisberg Z.M."/>
            <person name="Prochnik S."/>
            <person name="Lindquist E."/>
            <person name="Dockter R.B."/>
            <person name="Adam C."/>
            <person name="Molina H."/>
            <person name="Bunkerborg J."/>
            <person name="Jin E."/>
            <person name="Buchheim M."/>
            <person name="Magnuson J."/>
        </authorList>
    </citation>
    <scope>NUCLEOTIDE SEQUENCE</scope>
    <source>
        <strain evidence="2">CCAP 19/18</strain>
    </source>
</reference>
<dbReference type="Proteomes" id="UP000815325">
    <property type="component" value="Unassembled WGS sequence"/>
</dbReference>
<evidence type="ECO:0000256" key="1">
    <source>
        <dbReference type="SAM" id="Coils"/>
    </source>
</evidence>
<evidence type="ECO:0000313" key="2">
    <source>
        <dbReference type="EMBL" id="KAF5826277.1"/>
    </source>
</evidence>
<protein>
    <submittedName>
        <fullName evidence="2">Uncharacterized protein</fullName>
    </submittedName>
</protein>
<evidence type="ECO:0000313" key="3">
    <source>
        <dbReference type="Proteomes" id="UP000815325"/>
    </source>
</evidence>
<proteinExistence type="predicted"/>
<organism evidence="2 3">
    <name type="scientific">Dunaliella salina</name>
    <name type="common">Green alga</name>
    <name type="synonym">Protococcus salinus</name>
    <dbReference type="NCBI Taxonomy" id="3046"/>
    <lineage>
        <taxon>Eukaryota</taxon>
        <taxon>Viridiplantae</taxon>
        <taxon>Chlorophyta</taxon>
        <taxon>core chlorophytes</taxon>
        <taxon>Chlorophyceae</taxon>
        <taxon>CS clade</taxon>
        <taxon>Chlamydomonadales</taxon>
        <taxon>Dunaliellaceae</taxon>
        <taxon>Dunaliella</taxon>
    </lineage>
</organism>
<comment type="caution">
    <text evidence="2">The sequence shown here is derived from an EMBL/GenBank/DDBJ whole genome shotgun (WGS) entry which is preliminary data.</text>
</comment>
<keyword evidence="3" id="KW-1185">Reference proteome</keyword>
<feature type="coiled-coil region" evidence="1">
    <location>
        <begin position="52"/>
        <end position="93"/>
    </location>
</feature>